<dbReference type="InterPro" id="IPR040686">
    <property type="entry name" value="PurK_C"/>
</dbReference>
<dbReference type="HOGENOM" id="CLU_011534_0_1_9"/>
<comment type="cofactor">
    <cofactor evidence="1">
        <name>Mn(2+)</name>
        <dbReference type="ChEBI" id="CHEBI:29035"/>
    </cofactor>
</comment>
<dbReference type="Gene3D" id="3.40.50.20">
    <property type="match status" value="1"/>
</dbReference>
<proteinExistence type="inferred from homology"/>
<feature type="binding site" evidence="8">
    <location>
        <begin position="278"/>
        <end position="279"/>
    </location>
    <ligand>
        <name>ATP</name>
        <dbReference type="ChEBI" id="CHEBI:30616"/>
    </ligand>
</feature>
<dbReference type="EMBL" id="AAUV01000059">
    <property type="protein sequence ID" value="EAV38904.1"/>
    <property type="molecule type" value="Genomic_DNA"/>
</dbReference>
<dbReference type="InterPro" id="IPR005875">
    <property type="entry name" value="PurK"/>
</dbReference>
<dbReference type="PANTHER" id="PTHR11609">
    <property type="entry name" value="PURINE BIOSYNTHESIS PROTEIN 6/7, PUR6/7"/>
    <property type="match status" value="1"/>
</dbReference>
<sequence length="379" mass="41930">MKAMHNSMIKRTILPPATIGIIGGGQLGQMISLSAKSIGYHVGILDPTEQSPAGQVSDFQIVAGYGDEAALTELAEKSDLLTYEFENVDQDVLARVQKRTGVLVPQGVKLLTVTSNRINEKNFLRTHGLPTTDFAKVASPAELKVAVKELGFPAILKTVSGGYDGHGQWDINSEQDVKNLLEKWPKNLLAILEKRVDFVKEISVMVSRDNCDQVKLWPITENQHKNHILHLSYAPASIADSVVQSVKKEVSKLANEINLYGVLGVEMFLRPDGKILINELAPRPHNSGHLTIEGCNISQFEGHVRSICGLPIQGPLLIKPALMRNLLGDDLAKARNDLVNHPEWYFHDYGKAEIRPQRKMGHITVLGDEAIKKLKVWNK</sequence>
<dbReference type="SUPFAM" id="SSF56059">
    <property type="entry name" value="Glutathione synthetase ATP-binding domain-like"/>
    <property type="match status" value="1"/>
</dbReference>
<dbReference type="InterPro" id="IPR054350">
    <property type="entry name" value="PurT/PurK_preATP-grasp"/>
</dbReference>
<dbReference type="HAMAP" id="MF_01928">
    <property type="entry name" value="PurK"/>
    <property type="match status" value="1"/>
</dbReference>
<dbReference type="PROSITE" id="PS50975">
    <property type="entry name" value="ATP_GRASP"/>
    <property type="match status" value="1"/>
</dbReference>
<comment type="cofactor">
    <cofactor evidence="2">
        <name>Mg(2+)</name>
        <dbReference type="ChEBI" id="CHEBI:18420"/>
    </cofactor>
</comment>
<dbReference type="InterPro" id="IPR016185">
    <property type="entry name" value="PreATP-grasp_dom_sf"/>
</dbReference>
<dbReference type="InterPro" id="IPR013815">
    <property type="entry name" value="ATP_grasp_subdomain_1"/>
</dbReference>
<dbReference type="GO" id="GO:0034028">
    <property type="term" value="F:5-(carboxyamino)imidazole ribonucleotide synthase activity"/>
    <property type="evidence" value="ECO:0007669"/>
    <property type="project" value="UniProtKB-UniRule"/>
</dbReference>
<evidence type="ECO:0000256" key="2">
    <source>
        <dbReference type="ARBA" id="ARBA00001946"/>
    </source>
</evidence>
<evidence type="ECO:0000256" key="1">
    <source>
        <dbReference type="ARBA" id="ARBA00001936"/>
    </source>
</evidence>
<dbReference type="FunFam" id="3.30.1490.20:FF:000015">
    <property type="entry name" value="N5-carboxyaminoimidazole ribonucleotide synthase"/>
    <property type="match status" value="1"/>
</dbReference>
<dbReference type="GO" id="GO:0005829">
    <property type="term" value="C:cytosol"/>
    <property type="evidence" value="ECO:0007669"/>
    <property type="project" value="TreeGrafter"/>
</dbReference>
<keyword evidence="5 8" id="KW-0658">Purine biosynthesis</keyword>
<dbReference type="GO" id="GO:0004638">
    <property type="term" value="F:phosphoribosylaminoimidazole carboxylase activity"/>
    <property type="evidence" value="ECO:0007669"/>
    <property type="project" value="InterPro"/>
</dbReference>
<dbReference type="Pfam" id="PF17769">
    <property type="entry name" value="PurK_C"/>
    <property type="match status" value="1"/>
</dbReference>
<comment type="catalytic activity">
    <reaction evidence="8 9">
        <text>5-amino-1-(5-phospho-beta-D-ribosyl)imidazole + hydrogencarbonate + ATP = 5-carboxyamino-1-(5-phospho-D-ribosyl)imidazole + ADP + phosphate + 2 H(+)</text>
        <dbReference type="Rhea" id="RHEA:19317"/>
        <dbReference type="ChEBI" id="CHEBI:15378"/>
        <dbReference type="ChEBI" id="CHEBI:17544"/>
        <dbReference type="ChEBI" id="CHEBI:30616"/>
        <dbReference type="ChEBI" id="CHEBI:43474"/>
        <dbReference type="ChEBI" id="CHEBI:58730"/>
        <dbReference type="ChEBI" id="CHEBI:137981"/>
        <dbReference type="ChEBI" id="CHEBI:456216"/>
        <dbReference type="EC" id="6.3.4.18"/>
    </reaction>
</comment>
<feature type="domain" description="ATP-grasp" evidence="10">
    <location>
        <begin position="121"/>
        <end position="308"/>
    </location>
</feature>
<keyword evidence="7" id="KW-0464">Manganese</keyword>
<organism evidence="11 12">
    <name type="scientific">Oenococcus oeni ATCC BAA-1163</name>
    <dbReference type="NCBI Taxonomy" id="379360"/>
    <lineage>
        <taxon>Bacteria</taxon>
        <taxon>Bacillati</taxon>
        <taxon>Bacillota</taxon>
        <taxon>Bacilli</taxon>
        <taxon>Lactobacillales</taxon>
        <taxon>Lactobacillaceae</taxon>
        <taxon>Oenococcus</taxon>
    </lineage>
</organism>
<keyword evidence="4 8" id="KW-0547">Nucleotide-binding</keyword>
<comment type="subunit">
    <text evidence="8 9">Homodimer.</text>
</comment>
<dbReference type="InterPro" id="IPR011054">
    <property type="entry name" value="Rudment_hybrid_motif"/>
</dbReference>
<feature type="binding site" evidence="8">
    <location>
        <position position="201"/>
    </location>
    <ligand>
        <name>ATP</name>
        <dbReference type="ChEBI" id="CHEBI:30616"/>
    </ligand>
</feature>
<evidence type="ECO:0000256" key="4">
    <source>
        <dbReference type="ARBA" id="ARBA00022741"/>
    </source>
</evidence>
<dbReference type="SUPFAM" id="SSF52440">
    <property type="entry name" value="PreATP-grasp domain"/>
    <property type="match status" value="1"/>
</dbReference>
<keyword evidence="3 8" id="KW-0436">Ligase</keyword>
<dbReference type="AlphaFoldDB" id="A0NKL4"/>
<protein>
    <recommendedName>
        <fullName evidence="8 9">N5-carboxyaminoimidazole ribonucleotide synthase</fullName>
        <shortName evidence="8 9">N5-CAIR synthase</shortName>
        <ecNumber evidence="8 9">6.3.4.18</ecNumber>
    </recommendedName>
    <alternativeName>
        <fullName evidence="8 9">5-(carboxyamino)imidazole ribonucleotide synthetase</fullName>
    </alternativeName>
</protein>
<dbReference type="GO" id="GO:0046872">
    <property type="term" value="F:metal ion binding"/>
    <property type="evidence" value="ECO:0007669"/>
    <property type="project" value="InterPro"/>
</dbReference>
<comment type="function">
    <text evidence="9">Catalyzes the ATP-dependent conversion of 5-aminoimidazole ribonucleotide (AIR) and HCO(3)- to N5-carboxyaminoimidazole ribonucleotide (N5-CAIR).</text>
</comment>
<evidence type="ECO:0000313" key="11">
    <source>
        <dbReference type="EMBL" id="EAV38904.1"/>
    </source>
</evidence>
<dbReference type="Pfam" id="PF22660">
    <property type="entry name" value="RS_preATP-grasp-like"/>
    <property type="match status" value="1"/>
</dbReference>
<dbReference type="Pfam" id="PF02222">
    <property type="entry name" value="ATP-grasp"/>
    <property type="match status" value="1"/>
</dbReference>
<dbReference type="NCBIfam" id="NF004675">
    <property type="entry name" value="PRK06019.1-1"/>
    <property type="match status" value="1"/>
</dbReference>
<feature type="binding site" evidence="8">
    <location>
        <begin position="193"/>
        <end position="196"/>
    </location>
    <ligand>
        <name>ATP</name>
        <dbReference type="ChEBI" id="CHEBI:30616"/>
    </ligand>
</feature>
<evidence type="ECO:0000256" key="3">
    <source>
        <dbReference type="ARBA" id="ARBA00022598"/>
    </source>
</evidence>
<keyword evidence="6 8" id="KW-0067">ATP-binding</keyword>
<dbReference type="PANTHER" id="PTHR11609:SF5">
    <property type="entry name" value="PHOSPHORIBOSYLAMINOIMIDAZOLE CARBOXYLASE"/>
    <property type="match status" value="1"/>
</dbReference>
<feature type="binding site" evidence="8">
    <location>
        <position position="117"/>
    </location>
    <ligand>
        <name>ATP</name>
        <dbReference type="ChEBI" id="CHEBI:30616"/>
    </ligand>
</feature>
<feature type="binding site" evidence="8">
    <location>
        <begin position="162"/>
        <end position="168"/>
    </location>
    <ligand>
        <name>ATP</name>
        <dbReference type="ChEBI" id="CHEBI:30616"/>
    </ligand>
</feature>
<dbReference type="InterPro" id="IPR003135">
    <property type="entry name" value="ATP-grasp_carboxylate-amine"/>
</dbReference>
<dbReference type="GO" id="GO:0005524">
    <property type="term" value="F:ATP binding"/>
    <property type="evidence" value="ECO:0007669"/>
    <property type="project" value="UniProtKB-UniRule"/>
</dbReference>
<dbReference type="Proteomes" id="UP000003346">
    <property type="component" value="Unassembled WGS sequence"/>
</dbReference>
<dbReference type="Gene3D" id="3.30.470.20">
    <property type="entry name" value="ATP-grasp fold, B domain"/>
    <property type="match status" value="1"/>
</dbReference>
<dbReference type="EC" id="6.3.4.18" evidence="8 9"/>
<evidence type="ECO:0000256" key="6">
    <source>
        <dbReference type="ARBA" id="ARBA00022840"/>
    </source>
</evidence>
<dbReference type="UniPathway" id="UPA00074">
    <property type="reaction ID" value="UER00942"/>
</dbReference>
<accession>A0NKL4</accession>
<evidence type="ECO:0000256" key="5">
    <source>
        <dbReference type="ARBA" id="ARBA00022755"/>
    </source>
</evidence>
<comment type="similarity">
    <text evidence="8 9">Belongs to the PurK/PurT family.</text>
</comment>
<evidence type="ECO:0000256" key="9">
    <source>
        <dbReference type="RuleBase" id="RU361200"/>
    </source>
</evidence>
<comment type="function">
    <text evidence="8">Catalyzes the ATP-dependent conversion of 5-aminoimidazole ribonucleotide (AIR) and HCO(3)(-) to N5-carboxyaminoimidazole ribonucleotide (N5-CAIR).</text>
</comment>
<dbReference type="Gene3D" id="3.30.1490.20">
    <property type="entry name" value="ATP-grasp fold, A domain"/>
    <property type="match status" value="1"/>
</dbReference>
<evidence type="ECO:0000259" key="10">
    <source>
        <dbReference type="PROSITE" id="PS50975"/>
    </source>
</evidence>
<dbReference type="NCBIfam" id="TIGR01161">
    <property type="entry name" value="purK"/>
    <property type="match status" value="1"/>
</dbReference>
<evidence type="ECO:0000313" key="12">
    <source>
        <dbReference type="Proteomes" id="UP000003346"/>
    </source>
</evidence>
<dbReference type="NCBIfam" id="NF004676">
    <property type="entry name" value="PRK06019.1-2"/>
    <property type="match status" value="1"/>
</dbReference>
<dbReference type="InterPro" id="IPR011761">
    <property type="entry name" value="ATP-grasp"/>
</dbReference>
<gene>
    <name evidence="8 9 11" type="primary">purK</name>
    <name evidence="11" type="ORF">OENOO_64012</name>
</gene>
<dbReference type="NCBIfam" id="NF004679">
    <property type="entry name" value="PRK06019.1-5"/>
    <property type="match status" value="1"/>
</dbReference>
<comment type="pathway">
    <text evidence="8 9">Purine metabolism; IMP biosynthesis via de novo pathway; 5-amino-1-(5-phospho-D-ribosyl)imidazole-4-carboxylate from 5-amino-1-(5-phospho-D-ribosyl)imidazole (N5-CAIR route): step 1/2.</text>
</comment>
<name>A0NKL4_OENOE</name>
<comment type="caution">
    <text evidence="11">The sequence shown here is derived from an EMBL/GenBank/DDBJ whole genome shotgun (WGS) entry which is preliminary data.</text>
</comment>
<dbReference type="SUPFAM" id="SSF51246">
    <property type="entry name" value="Rudiment single hybrid motif"/>
    <property type="match status" value="1"/>
</dbReference>
<reference evidence="11 12" key="1">
    <citation type="submission" date="2006-11" db="EMBL/GenBank/DDBJ databases">
        <authorList>
            <consortium name="Laboratoire de Microbiologie (Universite Bourgogne)"/>
            <consortium name="GENOME Express"/>
            <consortium name="UMR Oenologie Ampelologie (Universite Bordeaux 2)"/>
            <person name="Guzzo J."/>
        </authorList>
    </citation>
    <scope>NUCLEOTIDE SEQUENCE [LARGE SCALE GENOMIC DNA]</scope>
    <source>
        <strain evidence="11 12">ATCC BAA-1163</strain>
    </source>
</reference>
<feature type="binding site" evidence="8">
    <location>
        <position position="157"/>
    </location>
    <ligand>
        <name>ATP</name>
        <dbReference type="ChEBI" id="CHEBI:30616"/>
    </ligand>
</feature>
<feature type="binding site" evidence="8">
    <location>
        <position position="224"/>
    </location>
    <ligand>
        <name>ATP</name>
        <dbReference type="ChEBI" id="CHEBI:30616"/>
    </ligand>
</feature>
<evidence type="ECO:0000256" key="8">
    <source>
        <dbReference type="HAMAP-Rule" id="MF_01928"/>
    </source>
</evidence>
<dbReference type="GO" id="GO:0006189">
    <property type="term" value="P:'de novo' IMP biosynthetic process"/>
    <property type="evidence" value="ECO:0007669"/>
    <property type="project" value="UniProtKB-UniRule"/>
</dbReference>
<evidence type="ECO:0000256" key="7">
    <source>
        <dbReference type="ARBA" id="ARBA00023211"/>
    </source>
</evidence>